<keyword evidence="2" id="KW-1185">Reference proteome</keyword>
<evidence type="ECO:0000313" key="1">
    <source>
        <dbReference type="EMBL" id="GMH53353.1"/>
    </source>
</evidence>
<gene>
    <name evidence="1" type="ORF">TrRE_jg7330</name>
</gene>
<proteinExistence type="predicted"/>
<organism evidence="1 2">
    <name type="scientific">Triparma retinervis</name>
    <dbReference type="NCBI Taxonomy" id="2557542"/>
    <lineage>
        <taxon>Eukaryota</taxon>
        <taxon>Sar</taxon>
        <taxon>Stramenopiles</taxon>
        <taxon>Ochrophyta</taxon>
        <taxon>Bolidophyceae</taxon>
        <taxon>Parmales</taxon>
        <taxon>Triparmaceae</taxon>
        <taxon>Triparma</taxon>
    </lineage>
</organism>
<dbReference type="EMBL" id="BRXZ01005978">
    <property type="protein sequence ID" value="GMH53353.1"/>
    <property type="molecule type" value="Genomic_DNA"/>
</dbReference>
<feature type="non-terminal residue" evidence="1">
    <location>
        <position position="201"/>
    </location>
</feature>
<dbReference type="AlphaFoldDB" id="A0A9W7DWK8"/>
<evidence type="ECO:0000313" key="2">
    <source>
        <dbReference type="Proteomes" id="UP001165082"/>
    </source>
</evidence>
<dbReference type="OrthoDB" id="10602050at2759"/>
<reference evidence="1" key="1">
    <citation type="submission" date="2022-07" db="EMBL/GenBank/DDBJ databases">
        <title>Genome analysis of Parmales, a sister group of diatoms, reveals the evolutionary specialization of diatoms from phago-mixotrophs to photoautotrophs.</title>
        <authorList>
            <person name="Ban H."/>
            <person name="Sato S."/>
            <person name="Yoshikawa S."/>
            <person name="Kazumasa Y."/>
            <person name="Nakamura Y."/>
            <person name="Ichinomiya M."/>
            <person name="Saitoh K."/>
            <person name="Sato N."/>
            <person name="Blanc-Mathieu R."/>
            <person name="Endo H."/>
            <person name="Kuwata A."/>
            <person name="Ogata H."/>
        </authorList>
    </citation>
    <scope>NUCLEOTIDE SEQUENCE</scope>
</reference>
<accession>A0A9W7DWK8</accession>
<dbReference type="Proteomes" id="UP001165082">
    <property type="component" value="Unassembled WGS sequence"/>
</dbReference>
<name>A0A9W7DWK8_9STRA</name>
<comment type="caution">
    <text evidence="1">The sequence shown here is derived from an EMBL/GenBank/DDBJ whole genome shotgun (WGS) entry which is preliminary data.</text>
</comment>
<sequence length="201" mass="22569">MPKRTKKLRTTKLSPAGEQVWNDGEKMILDAIRDPHNSILGKRLNSYQRGTLDNLEPDLCEPTALLNCLIHRRCAICKEKYVGGINNGFGIPCHMTYEKDCLRELEINPFYMGKGEYMYLTQDVEESVGVSNIRTGYKGGAHGRGEYEYTTILKEAVSGFVPNVSLEGEPMTVAGYEIVNADKIAKEKAEYDARVEAKRKA</sequence>
<protein>
    <submittedName>
        <fullName evidence="1">Uncharacterized protein</fullName>
    </submittedName>
</protein>